<dbReference type="EMBL" id="UOED01000122">
    <property type="protein sequence ID" value="VAV97960.1"/>
    <property type="molecule type" value="Genomic_DNA"/>
</dbReference>
<dbReference type="SUPFAM" id="SSF82866">
    <property type="entry name" value="Multidrug efflux transporter AcrB transmembrane domain"/>
    <property type="match status" value="1"/>
</dbReference>
<evidence type="ECO:0000256" key="6">
    <source>
        <dbReference type="SAM" id="Phobius"/>
    </source>
</evidence>
<keyword evidence="3 6" id="KW-0812">Transmembrane</keyword>
<dbReference type="Pfam" id="PF03176">
    <property type="entry name" value="MMPL"/>
    <property type="match status" value="1"/>
</dbReference>
<dbReference type="PROSITE" id="PS50156">
    <property type="entry name" value="SSD"/>
    <property type="match status" value="1"/>
</dbReference>
<dbReference type="InterPro" id="IPR000731">
    <property type="entry name" value="SSD"/>
</dbReference>
<organism evidence="8">
    <name type="scientific">hydrothermal vent metagenome</name>
    <dbReference type="NCBI Taxonomy" id="652676"/>
    <lineage>
        <taxon>unclassified sequences</taxon>
        <taxon>metagenomes</taxon>
        <taxon>ecological metagenomes</taxon>
    </lineage>
</organism>
<feature type="transmembrane region" description="Helical" evidence="6">
    <location>
        <begin position="20"/>
        <end position="43"/>
    </location>
</feature>
<dbReference type="AlphaFoldDB" id="A0A3B0RWQ4"/>
<feature type="transmembrane region" description="Helical" evidence="6">
    <location>
        <begin position="286"/>
        <end position="308"/>
    </location>
</feature>
<evidence type="ECO:0000256" key="5">
    <source>
        <dbReference type="ARBA" id="ARBA00023136"/>
    </source>
</evidence>
<evidence type="ECO:0000313" key="8">
    <source>
        <dbReference type="EMBL" id="VAV97960.1"/>
    </source>
</evidence>
<evidence type="ECO:0000259" key="7">
    <source>
        <dbReference type="PROSITE" id="PS50156"/>
    </source>
</evidence>
<protein>
    <submittedName>
        <fullName evidence="8">Predicted exporter of the RND superfamily</fullName>
    </submittedName>
</protein>
<gene>
    <name evidence="8" type="ORF">MNBD_ALPHA02-1329</name>
</gene>
<reference evidence="8" key="1">
    <citation type="submission" date="2018-06" db="EMBL/GenBank/DDBJ databases">
        <authorList>
            <person name="Zhirakovskaya E."/>
        </authorList>
    </citation>
    <scope>NUCLEOTIDE SEQUENCE</scope>
</reference>
<feature type="transmembrane region" description="Helical" evidence="6">
    <location>
        <begin position="361"/>
        <end position="384"/>
    </location>
</feature>
<feature type="transmembrane region" description="Helical" evidence="6">
    <location>
        <begin position="258"/>
        <end position="280"/>
    </location>
</feature>
<dbReference type="PANTHER" id="PTHR33406:SF13">
    <property type="entry name" value="MEMBRANE PROTEIN YDFJ"/>
    <property type="match status" value="1"/>
</dbReference>
<keyword evidence="5 6" id="KW-0472">Membrane</keyword>
<evidence type="ECO:0000256" key="4">
    <source>
        <dbReference type="ARBA" id="ARBA00022989"/>
    </source>
</evidence>
<evidence type="ECO:0000256" key="2">
    <source>
        <dbReference type="ARBA" id="ARBA00022475"/>
    </source>
</evidence>
<dbReference type="Gene3D" id="1.20.1640.10">
    <property type="entry name" value="Multidrug efflux transporter AcrB transmembrane domain"/>
    <property type="match status" value="1"/>
</dbReference>
<keyword evidence="4 6" id="KW-1133">Transmembrane helix</keyword>
<evidence type="ECO:0000256" key="3">
    <source>
        <dbReference type="ARBA" id="ARBA00022692"/>
    </source>
</evidence>
<dbReference type="InterPro" id="IPR004869">
    <property type="entry name" value="MMPL_dom"/>
</dbReference>
<proteinExistence type="predicted"/>
<sequence length="402" mass="43438">MSKLSPTTPDQSFAAQWARFIIRFRWFVILASLIAVGFAATGASKLSILTNYRVFFSEQNPELRAFDKFQATYTKTDNLFFLVRPKDGDVFTRKTLAAIEDLTEQGWQIPFSTRVDSITNFQHTYANGDDLVVEDLIENAASLDAAYIAERKTIALNEPLIRDLLVTADGRAAGVNVIIQLPGKDISELPSAYGAAQKTREAIMARHPDVEIYVSGLVALNNAFAEEAPKAFASLLPFMFLAIFLLSVLFFRSITATAAMLFVVVMSTVAAMGIAGYLGLGISPVSAAAPIVILTLAVADSVHIMMAFRDAQGAGMERLEALVEAIRTNFLAVSVTSITTIIGFLALNFSDAPPFRALGNMSALGIAAAWILSLTLFPALASFIKLKPGKGPKMQKAMSAFA</sequence>
<comment type="subcellular location">
    <subcellularLocation>
        <location evidence="1">Cell membrane</location>
        <topology evidence="1">Multi-pass membrane protein</topology>
    </subcellularLocation>
</comment>
<feature type="domain" description="SSD" evidence="7">
    <location>
        <begin position="259"/>
        <end position="383"/>
    </location>
</feature>
<feature type="transmembrane region" description="Helical" evidence="6">
    <location>
        <begin position="329"/>
        <end position="349"/>
    </location>
</feature>
<dbReference type="GO" id="GO:0005886">
    <property type="term" value="C:plasma membrane"/>
    <property type="evidence" value="ECO:0007669"/>
    <property type="project" value="UniProtKB-SubCell"/>
</dbReference>
<accession>A0A3B0RWQ4</accession>
<keyword evidence="2" id="KW-1003">Cell membrane</keyword>
<evidence type="ECO:0000256" key="1">
    <source>
        <dbReference type="ARBA" id="ARBA00004651"/>
    </source>
</evidence>
<dbReference type="InterPro" id="IPR050545">
    <property type="entry name" value="Mycobact_MmpL"/>
</dbReference>
<feature type="transmembrane region" description="Helical" evidence="6">
    <location>
        <begin position="231"/>
        <end position="251"/>
    </location>
</feature>
<name>A0A3B0RWQ4_9ZZZZ</name>
<dbReference type="PANTHER" id="PTHR33406">
    <property type="entry name" value="MEMBRANE PROTEIN MJ1562-RELATED"/>
    <property type="match status" value="1"/>
</dbReference>
<feature type="non-terminal residue" evidence="8">
    <location>
        <position position="402"/>
    </location>
</feature>